<sequence>MKISTFDPGPLTEQVTPGGLRYLTHAIRPGTPVANEAVISFSGRVRLDPSGPWMPFRATETIHAGRSYRVTAHARRGPLRAKIEDTYDAGRARSRVRVLGIIPVRSQDGADLVRSARGRLVVESTWLPSAYLPAYGTRWSAGDDGENITVPIDGEDIEAVLHLGAEGELVELRLLRWSNLTEDGRYGWVPFSAKVHAHRSFDGYTIPSDIRASWATGTEREFEFFHATVEHAQFRA</sequence>
<dbReference type="Proteomes" id="UP000243799">
    <property type="component" value="Unassembled WGS sequence"/>
</dbReference>
<evidence type="ECO:0000313" key="2">
    <source>
        <dbReference type="Proteomes" id="UP000243799"/>
    </source>
</evidence>
<dbReference type="AlphaFoldDB" id="A0A1I1C2D6"/>
<name>A0A1I1C2D6_9PSEU</name>
<keyword evidence="2" id="KW-1185">Reference proteome</keyword>
<reference evidence="2" key="1">
    <citation type="submission" date="2016-10" db="EMBL/GenBank/DDBJ databases">
        <authorList>
            <person name="Varghese N."/>
            <person name="Submissions S."/>
        </authorList>
    </citation>
    <scope>NUCLEOTIDE SEQUENCE [LARGE SCALE GENOMIC DNA]</scope>
    <source>
        <strain evidence="2">CGMCC 4.3568</strain>
    </source>
</reference>
<gene>
    <name evidence="1" type="ORF">SAMN05216266_12060</name>
</gene>
<protein>
    <submittedName>
        <fullName evidence="1">Uncharacterized protein</fullName>
    </submittedName>
</protein>
<dbReference type="EMBL" id="FOKG01000020">
    <property type="protein sequence ID" value="SFB56825.1"/>
    <property type="molecule type" value="Genomic_DNA"/>
</dbReference>
<accession>A0A1I1C2D6</accession>
<dbReference type="InterPro" id="IPR046674">
    <property type="entry name" value="DUF6544"/>
</dbReference>
<proteinExistence type="predicted"/>
<dbReference type="Pfam" id="PF20181">
    <property type="entry name" value="DUF6544"/>
    <property type="match status" value="1"/>
</dbReference>
<evidence type="ECO:0000313" key="1">
    <source>
        <dbReference type="EMBL" id="SFB56825.1"/>
    </source>
</evidence>
<organism evidence="1 2">
    <name type="scientific">Amycolatopsis marina</name>
    <dbReference type="NCBI Taxonomy" id="490629"/>
    <lineage>
        <taxon>Bacteria</taxon>
        <taxon>Bacillati</taxon>
        <taxon>Actinomycetota</taxon>
        <taxon>Actinomycetes</taxon>
        <taxon>Pseudonocardiales</taxon>
        <taxon>Pseudonocardiaceae</taxon>
        <taxon>Amycolatopsis</taxon>
    </lineage>
</organism>
<dbReference type="RefSeq" id="WP_091676969.1">
    <property type="nucleotide sequence ID" value="NZ_FOKG01000020.1"/>
</dbReference>